<proteinExistence type="predicted"/>
<dbReference type="PANTHER" id="PTHR33371:SF4">
    <property type="entry name" value="INTERMEMBRANE PHOSPHOLIPID TRANSPORT SYSTEM BINDING PROTEIN MLAD"/>
    <property type="match status" value="1"/>
</dbReference>
<keyword evidence="2" id="KW-0732">Signal</keyword>
<evidence type="ECO:0000256" key="2">
    <source>
        <dbReference type="SAM" id="SignalP"/>
    </source>
</evidence>
<feature type="compositionally biased region" description="Basic and acidic residues" evidence="1">
    <location>
        <begin position="442"/>
        <end position="451"/>
    </location>
</feature>
<evidence type="ECO:0000313" key="4">
    <source>
        <dbReference type="EMBL" id="CAA9503680.1"/>
    </source>
</evidence>
<dbReference type="AlphaFoldDB" id="A0A6J4SRZ2"/>
<evidence type="ECO:0000256" key="1">
    <source>
        <dbReference type="SAM" id="MobiDB-lite"/>
    </source>
</evidence>
<dbReference type="InterPro" id="IPR003399">
    <property type="entry name" value="Mce/MlaD"/>
</dbReference>
<protein>
    <recommendedName>
        <fullName evidence="3">Mce/MlaD domain-containing protein</fullName>
    </recommendedName>
</protein>
<evidence type="ECO:0000259" key="3">
    <source>
        <dbReference type="Pfam" id="PF02470"/>
    </source>
</evidence>
<feature type="compositionally biased region" description="Polar residues" evidence="1">
    <location>
        <begin position="424"/>
        <end position="433"/>
    </location>
</feature>
<dbReference type="Pfam" id="PF02470">
    <property type="entry name" value="MlaD"/>
    <property type="match status" value="1"/>
</dbReference>
<gene>
    <name evidence="4" type="ORF">AVDCRST_MAG67-2333</name>
</gene>
<accession>A0A6J4SRZ2</accession>
<feature type="signal peptide" evidence="2">
    <location>
        <begin position="1"/>
        <end position="28"/>
    </location>
</feature>
<dbReference type="EMBL" id="CADCVQ010000087">
    <property type="protein sequence ID" value="CAA9503680.1"/>
    <property type="molecule type" value="Genomic_DNA"/>
</dbReference>
<sequence length="525" mass="56643">MRLAPLLIFLLALAVGAAATLAATSAGADAGNEQRYTVVLDNAFGLTEGSDLRASGVTVGKIDKLEVQRSTARALAKIVVTLPSFAGFRADVRCQVKPQSLIGEYYLDCDPGKRQSPAPRTIPVEQTAGTIPPDLVLDIMRRPARERFGLILTELGIGFTARGEDIQTTLRRAVPALRETDKVLDILDANRRTINQLTRDADDVLAGLAGNRRDVGRFIREAADTTEASASRSKELAQTVDKLPRFLRELRPTLADLGTTARLQTPALRDLRRAAPDLTELLQRLGPFARSARPAVRGLGEASQTGIGAVREARSTVKELRALGTASTEPMRNLRFVLEDINDRDRAVEPNRLSPTGKGFTGLEALLQYFFVQSQAINIFDSKGFLLKLNILINECTQYTNAQTAVEEPERTKRCKSWLGPNQPGVTTGAVSRTTKRMPRPAPDKAPDKPAETPATPAPAPADPGPAAPPAPPAPRPPSLLPDPKDLLDKLPKLPDVPNLLPRNSSSRSSAGSERSLLDYLLGPG</sequence>
<feature type="compositionally biased region" description="Pro residues" evidence="1">
    <location>
        <begin position="456"/>
        <end position="481"/>
    </location>
</feature>
<dbReference type="PANTHER" id="PTHR33371">
    <property type="entry name" value="INTERMEMBRANE PHOSPHOLIPID TRANSPORT SYSTEM BINDING PROTEIN MLAD-RELATED"/>
    <property type="match status" value="1"/>
</dbReference>
<feature type="chain" id="PRO_5027120139" description="Mce/MlaD domain-containing protein" evidence="2">
    <location>
        <begin position="29"/>
        <end position="525"/>
    </location>
</feature>
<dbReference type="InterPro" id="IPR052336">
    <property type="entry name" value="MlaD_Phospholipid_Transporter"/>
</dbReference>
<feature type="region of interest" description="Disordered" evidence="1">
    <location>
        <begin position="404"/>
        <end position="525"/>
    </location>
</feature>
<feature type="compositionally biased region" description="Low complexity" evidence="1">
    <location>
        <begin position="494"/>
        <end position="515"/>
    </location>
</feature>
<reference evidence="4" key="1">
    <citation type="submission" date="2020-02" db="EMBL/GenBank/DDBJ databases">
        <authorList>
            <person name="Meier V. D."/>
        </authorList>
    </citation>
    <scope>NUCLEOTIDE SEQUENCE</scope>
    <source>
        <strain evidence="4">AVDCRST_MAG67</strain>
    </source>
</reference>
<feature type="domain" description="Mce/MlaD" evidence="3">
    <location>
        <begin position="33"/>
        <end position="112"/>
    </location>
</feature>
<name>A0A6J4SRZ2_9ACTN</name>
<feature type="compositionally biased region" description="Basic and acidic residues" evidence="1">
    <location>
        <begin position="483"/>
        <end position="493"/>
    </location>
</feature>
<organism evidence="4">
    <name type="scientific">uncultured Solirubrobacteraceae bacterium</name>
    <dbReference type="NCBI Taxonomy" id="1162706"/>
    <lineage>
        <taxon>Bacteria</taxon>
        <taxon>Bacillati</taxon>
        <taxon>Actinomycetota</taxon>
        <taxon>Thermoleophilia</taxon>
        <taxon>Solirubrobacterales</taxon>
        <taxon>Solirubrobacteraceae</taxon>
        <taxon>environmental samples</taxon>
    </lineage>
</organism>